<name>A0A1B0CHY4_LUTLO</name>
<protein>
    <submittedName>
        <fullName evidence="1">Uncharacterized protein</fullName>
    </submittedName>
</protein>
<proteinExistence type="predicted"/>
<dbReference type="EMBL" id="AJWK01012897">
    <property type="status" value="NOT_ANNOTATED_CDS"/>
    <property type="molecule type" value="Genomic_DNA"/>
</dbReference>
<dbReference type="VEuPathDB" id="VectorBase:LLOJ004046"/>
<organism evidence="1 2">
    <name type="scientific">Lutzomyia longipalpis</name>
    <name type="common">Sand fly</name>
    <dbReference type="NCBI Taxonomy" id="7200"/>
    <lineage>
        <taxon>Eukaryota</taxon>
        <taxon>Metazoa</taxon>
        <taxon>Ecdysozoa</taxon>
        <taxon>Arthropoda</taxon>
        <taxon>Hexapoda</taxon>
        <taxon>Insecta</taxon>
        <taxon>Pterygota</taxon>
        <taxon>Neoptera</taxon>
        <taxon>Endopterygota</taxon>
        <taxon>Diptera</taxon>
        <taxon>Nematocera</taxon>
        <taxon>Psychodoidea</taxon>
        <taxon>Psychodidae</taxon>
        <taxon>Lutzomyia</taxon>
        <taxon>Lutzomyia</taxon>
    </lineage>
</organism>
<sequence length="96" mass="11203">FQSKALRQITDAPWYVTNDQLHRDLNVLPVQEEIAEVSRRYRERLLGHENDLAGQLAIDNGKPRRLRKGHIVRFFHIFSIKLLKEKAFDCCSGDAE</sequence>
<accession>A0A1B0CHY4</accession>
<dbReference type="AlphaFoldDB" id="A0A1B0CHY4"/>
<dbReference type="EMBL" id="AJWK01012898">
    <property type="status" value="NOT_ANNOTATED_CDS"/>
    <property type="molecule type" value="Genomic_DNA"/>
</dbReference>
<evidence type="ECO:0000313" key="2">
    <source>
        <dbReference type="Proteomes" id="UP000092461"/>
    </source>
</evidence>
<dbReference type="EnsemblMetazoa" id="LLOJ004046-RA">
    <property type="protein sequence ID" value="LLOJ004046-PA"/>
    <property type="gene ID" value="LLOJ004046"/>
</dbReference>
<keyword evidence="2" id="KW-1185">Reference proteome</keyword>
<evidence type="ECO:0000313" key="1">
    <source>
        <dbReference type="EnsemblMetazoa" id="LLOJ004046-PA"/>
    </source>
</evidence>
<reference evidence="1" key="1">
    <citation type="submission" date="2020-05" db="UniProtKB">
        <authorList>
            <consortium name="EnsemblMetazoa"/>
        </authorList>
    </citation>
    <scope>IDENTIFICATION</scope>
    <source>
        <strain evidence="1">Jacobina</strain>
    </source>
</reference>
<dbReference type="Proteomes" id="UP000092461">
    <property type="component" value="Unassembled WGS sequence"/>
</dbReference>